<dbReference type="InterPro" id="IPR041715">
    <property type="entry name" value="HisRS-like_core"/>
</dbReference>
<dbReference type="AlphaFoldDB" id="A0A0G1CDV4"/>
<feature type="binding site" evidence="9">
    <location>
        <position position="134"/>
    </location>
    <ligand>
        <name>L-histidine</name>
        <dbReference type="ChEBI" id="CHEBI:57595"/>
    </ligand>
</feature>
<dbReference type="InterPro" id="IPR036621">
    <property type="entry name" value="Anticodon-bd_dom_sf"/>
</dbReference>
<sequence>MKEKKVEKNNKEATAEPIKKTIQTPQPLRGMKDILPSDQGYWWLVFDKVRALAKTYGFEKIDTPLLEEATLFSRSIGKETDIVEKEMYIFEDLDGQKLALRPEATASIMRAFLNHGMWNLPQPIKAWYWGPMFRHERPQSGRYRQFHQFGFEILGEDGPVADAMIIMIAYNFYAEMGVNASIQINSLGCQVCRENYKNELVQYYKTHRSKICETCKKRMQKNPLRLLDCKEPGCISIKEGAPQMIDFLCDDCRNHFMSVLEYLDELGLPYFLNHNLVRGLDYYTRTVFEIYSTGEDEGSQSALGGGGRYDLLSEALGGKPVPACGFAHGVERAVNKIKEAGRIVPETFKAEIFIAQLGEQARRKAFTLFEKFKHSGIKVAEAFCRNSLRAQLEQADKLGARYALIVGQKEVQDGSVIIRDMESGVQETIDVNKAVAEIQKKMLLV</sequence>
<feature type="binding site" evidence="9">
    <location>
        <position position="152"/>
    </location>
    <ligand>
        <name>L-histidine</name>
        <dbReference type="ChEBI" id="CHEBI:57595"/>
    </ligand>
</feature>
<evidence type="ECO:0000256" key="1">
    <source>
        <dbReference type="ARBA" id="ARBA00008226"/>
    </source>
</evidence>
<name>A0A0G1CDV4_9BACT</name>
<dbReference type="HAMAP" id="MF_00127">
    <property type="entry name" value="His_tRNA_synth"/>
    <property type="match status" value="1"/>
</dbReference>
<evidence type="ECO:0000313" key="12">
    <source>
        <dbReference type="EMBL" id="KKS56881.1"/>
    </source>
</evidence>
<dbReference type="GO" id="GO:0005737">
    <property type="term" value="C:cytoplasm"/>
    <property type="evidence" value="ECO:0007669"/>
    <property type="project" value="UniProtKB-SubCell"/>
</dbReference>
<comment type="subcellular location">
    <subcellularLocation>
        <location evidence="8">Cytoplasm</location>
    </subcellularLocation>
</comment>
<feature type="binding site" evidence="9">
    <location>
        <position position="148"/>
    </location>
    <ligand>
        <name>L-histidine</name>
        <dbReference type="ChEBI" id="CHEBI:57595"/>
    </ligand>
</feature>
<evidence type="ECO:0000256" key="7">
    <source>
        <dbReference type="ARBA" id="ARBA00047639"/>
    </source>
</evidence>
<comment type="similarity">
    <text evidence="1 8">Belongs to the class-II aminoacyl-tRNA synthetase family.</text>
</comment>
<evidence type="ECO:0000256" key="2">
    <source>
        <dbReference type="ARBA" id="ARBA00022598"/>
    </source>
</evidence>
<keyword evidence="2 8" id="KW-0436">Ligase</keyword>
<evidence type="ECO:0000256" key="8">
    <source>
        <dbReference type="HAMAP-Rule" id="MF_00127"/>
    </source>
</evidence>
<dbReference type="PATRIC" id="fig|1619039.3.peg.739"/>
<feature type="region of interest" description="Disordered" evidence="10">
    <location>
        <begin position="1"/>
        <end position="22"/>
    </location>
</feature>
<dbReference type="CDD" id="cd00773">
    <property type="entry name" value="HisRS-like_core"/>
    <property type="match status" value="1"/>
</dbReference>
<dbReference type="Pfam" id="PF03129">
    <property type="entry name" value="HGTP_anticodon"/>
    <property type="match status" value="1"/>
</dbReference>
<dbReference type="InterPro" id="IPR033656">
    <property type="entry name" value="HisRS_anticodon"/>
</dbReference>
<evidence type="ECO:0000256" key="5">
    <source>
        <dbReference type="ARBA" id="ARBA00022917"/>
    </source>
</evidence>
<organism evidence="12 13">
    <name type="scientific">Candidatus Magasanikbacteria bacterium GW2011_GWA2_42_32</name>
    <dbReference type="NCBI Taxonomy" id="1619039"/>
    <lineage>
        <taxon>Bacteria</taxon>
        <taxon>Candidatus Magasanikiibacteriota</taxon>
    </lineage>
</organism>
<dbReference type="EC" id="6.1.1.21" evidence="8"/>
<protein>
    <recommendedName>
        <fullName evidence="8">Histidine--tRNA ligase</fullName>
        <ecNumber evidence="8">6.1.1.21</ecNumber>
    </recommendedName>
    <alternativeName>
        <fullName evidence="8">Histidyl-tRNA synthetase</fullName>
        <shortName evidence="8">HisRS</shortName>
    </alternativeName>
</protein>
<comment type="caution">
    <text evidence="12">The sequence shown here is derived from an EMBL/GenBank/DDBJ whole genome shotgun (WGS) entry which is preliminary data.</text>
</comment>
<dbReference type="PROSITE" id="PS50862">
    <property type="entry name" value="AA_TRNA_LIGASE_II"/>
    <property type="match status" value="1"/>
</dbReference>
<feature type="compositionally biased region" description="Basic and acidic residues" evidence="10">
    <location>
        <begin position="1"/>
        <end position="19"/>
    </location>
</feature>
<dbReference type="InterPro" id="IPR004154">
    <property type="entry name" value="Anticodon-bd"/>
</dbReference>
<reference evidence="12 13" key="1">
    <citation type="journal article" date="2015" name="Nature">
        <title>rRNA introns, odd ribosomes, and small enigmatic genomes across a large radiation of phyla.</title>
        <authorList>
            <person name="Brown C.T."/>
            <person name="Hug L.A."/>
            <person name="Thomas B.C."/>
            <person name="Sharon I."/>
            <person name="Castelle C.J."/>
            <person name="Singh A."/>
            <person name="Wilkins M.J."/>
            <person name="Williams K.H."/>
            <person name="Banfield J.F."/>
        </authorList>
    </citation>
    <scope>NUCLEOTIDE SEQUENCE [LARGE SCALE GENOMIC DNA]</scope>
</reference>
<keyword evidence="5 8" id="KW-0648">Protein biosynthesis</keyword>
<dbReference type="Proteomes" id="UP000034837">
    <property type="component" value="Unassembled WGS sequence"/>
</dbReference>
<comment type="subunit">
    <text evidence="8">Homodimer.</text>
</comment>
<dbReference type="CDD" id="cd00859">
    <property type="entry name" value="HisRS_anticodon"/>
    <property type="match status" value="1"/>
</dbReference>
<gene>
    <name evidence="8" type="primary">hisS</name>
    <name evidence="12" type="ORF">UV20_C0005G0046</name>
</gene>
<dbReference type="Pfam" id="PF13393">
    <property type="entry name" value="tRNA-synt_His"/>
    <property type="match status" value="2"/>
</dbReference>
<keyword evidence="3 8" id="KW-0547">Nucleotide-binding</keyword>
<dbReference type="SUPFAM" id="SSF55681">
    <property type="entry name" value="Class II aaRS and biotin synthetases"/>
    <property type="match status" value="1"/>
</dbReference>
<dbReference type="Gene3D" id="3.30.930.10">
    <property type="entry name" value="Bira Bifunctional Protein, Domain 2"/>
    <property type="match status" value="1"/>
</dbReference>
<feature type="domain" description="Aminoacyl-transfer RNA synthetases class-II family profile" evidence="11">
    <location>
        <begin position="50"/>
        <end position="345"/>
    </location>
</feature>
<feature type="binding site" evidence="9">
    <location>
        <begin position="103"/>
        <end position="105"/>
    </location>
    <ligand>
        <name>L-histidine</name>
        <dbReference type="ChEBI" id="CHEBI:57595"/>
    </ligand>
</feature>
<dbReference type="SUPFAM" id="SSF52954">
    <property type="entry name" value="Class II aaRS ABD-related"/>
    <property type="match status" value="1"/>
</dbReference>
<evidence type="ECO:0000256" key="6">
    <source>
        <dbReference type="ARBA" id="ARBA00023146"/>
    </source>
</evidence>
<evidence type="ECO:0000256" key="10">
    <source>
        <dbReference type="SAM" id="MobiDB-lite"/>
    </source>
</evidence>
<dbReference type="InterPro" id="IPR045864">
    <property type="entry name" value="aa-tRNA-synth_II/BPL/LPL"/>
</dbReference>
<feature type="binding site" evidence="9">
    <location>
        <begin position="282"/>
        <end position="283"/>
    </location>
    <ligand>
        <name>L-histidine</name>
        <dbReference type="ChEBI" id="CHEBI:57595"/>
    </ligand>
</feature>
<dbReference type="GO" id="GO:0006427">
    <property type="term" value="P:histidyl-tRNA aminoacylation"/>
    <property type="evidence" value="ECO:0007669"/>
    <property type="project" value="UniProtKB-UniRule"/>
</dbReference>
<feature type="binding site" evidence="9">
    <location>
        <position position="278"/>
    </location>
    <ligand>
        <name>L-histidine</name>
        <dbReference type="ChEBI" id="CHEBI:57595"/>
    </ligand>
</feature>
<dbReference type="GO" id="GO:0004821">
    <property type="term" value="F:histidine-tRNA ligase activity"/>
    <property type="evidence" value="ECO:0007669"/>
    <property type="project" value="UniProtKB-UniRule"/>
</dbReference>
<dbReference type="GO" id="GO:0005524">
    <property type="term" value="F:ATP binding"/>
    <property type="evidence" value="ECO:0007669"/>
    <property type="project" value="UniProtKB-UniRule"/>
</dbReference>
<evidence type="ECO:0000259" key="11">
    <source>
        <dbReference type="PROSITE" id="PS50862"/>
    </source>
</evidence>
<evidence type="ECO:0000256" key="9">
    <source>
        <dbReference type="PIRSR" id="PIRSR001549-1"/>
    </source>
</evidence>
<keyword evidence="6 8" id="KW-0030">Aminoacyl-tRNA synthetase</keyword>
<dbReference type="NCBIfam" id="TIGR00442">
    <property type="entry name" value="hisS"/>
    <property type="match status" value="1"/>
</dbReference>
<dbReference type="EMBL" id="LCDO01000005">
    <property type="protein sequence ID" value="KKS56881.1"/>
    <property type="molecule type" value="Genomic_DNA"/>
</dbReference>
<keyword evidence="4 8" id="KW-0067">ATP-binding</keyword>
<evidence type="ECO:0000313" key="13">
    <source>
        <dbReference type="Proteomes" id="UP000034837"/>
    </source>
</evidence>
<dbReference type="InterPro" id="IPR015807">
    <property type="entry name" value="His-tRNA-ligase"/>
</dbReference>
<comment type="catalytic activity">
    <reaction evidence="7 8">
        <text>tRNA(His) + L-histidine + ATP = L-histidyl-tRNA(His) + AMP + diphosphate + H(+)</text>
        <dbReference type="Rhea" id="RHEA:17313"/>
        <dbReference type="Rhea" id="RHEA-COMP:9665"/>
        <dbReference type="Rhea" id="RHEA-COMP:9689"/>
        <dbReference type="ChEBI" id="CHEBI:15378"/>
        <dbReference type="ChEBI" id="CHEBI:30616"/>
        <dbReference type="ChEBI" id="CHEBI:33019"/>
        <dbReference type="ChEBI" id="CHEBI:57595"/>
        <dbReference type="ChEBI" id="CHEBI:78442"/>
        <dbReference type="ChEBI" id="CHEBI:78527"/>
        <dbReference type="ChEBI" id="CHEBI:456215"/>
        <dbReference type="EC" id="6.1.1.21"/>
    </reaction>
</comment>
<evidence type="ECO:0000256" key="4">
    <source>
        <dbReference type="ARBA" id="ARBA00022840"/>
    </source>
</evidence>
<accession>A0A0G1CDV4</accession>
<dbReference type="InterPro" id="IPR004516">
    <property type="entry name" value="HisRS/HisZ"/>
</dbReference>
<dbReference type="InterPro" id="IPR006195">
    <property type="entry name" value="aa-tRNA-synth_II"/>
</dbReference>
<dbReference type="PANTHER" id="PTHR43707">
    <property type="entry name" value="HISTIDYL-TRNA SYNTHETASE"/>
    <property type="match status" value="1"/>
</dbReference>
<keyword evidence="8" id="KW-0963">Cytoplasm</keyword>
<dbReference type="PIRSF" id="PIRSF001549">
    <property type="entry name" value="His-tRNA_synth"/>
    <property type="match status" value="1"/>
</dbReference>
<dbReference type="Gene3D" id="3.40.50.800">
    <property type="entry name" value="Anticodon-binding domain"/>
    <property type="match status" value="1"/>
</dbReference>
<evidence type="ECO:0000256" key="3">
    <source>
        <dbReference type="ARBA" id="ARBA00022741"/>
    </source>
</evidence>
<dbReference type="PANTHER" id="PTHR43707:SF1">
    <property type="entry name" value="HISTIDINE--TRNA LIGASE, MITOCHONDRIAL-RELATED"/>
    <property type="match status" value="1"/>
</dbReference>
<proteinExistence type="inferred from homology"/>